<reference evidence="1 2" key="2">
    <citation type="journal article" date="2022" name="Mol. Ecol. Resour.">
        <title>The genomes of chicory, endive, great burdock and yacon provide insights into Asteraceae paleo-polyploidization history and plant inulin production.</title>
        <authorList>
            <person name="Fan W."/>
            <person name="Wang S."/>
            <person name="Wang H."/>
            <person name="Wang A."/>
            <person name="Jiang F."/>
            <person name="Liu H."/>
            <person name="Zhao H."/>
            <person name="Xu D."/>
            <person name="Zhang Y."/>
        </authorList>
    </citation>
    <scope>NUCLEOTIDE SEQUENCE [LARGE SCALE GENOMIC DNA]</scope>
    <source>
        <strain evidence="2">cv. Punajuju</strain>
        <tissue evidence="1">Leaves</tissue>
    </source>
</reference>
<evidence type="ECO:0000313" key="2">
    <source>
        <dbReference type="Proteomes" id="UP001055811"/>
    </source>
</evidence>
<keyword evidence="2" id="KW-1185">Reference proteome</keyword>
<dbReference type="Proteomes" id="UP001055811">
    <property type="component" value="Linkage Group LG01"/>
</dbReference>
<organism evidence="1 2">
    <name type="scientific">Cichorium intybus</name>
    <name type="common">Chicory</name>
    <dbReference type="NCBI Taxonomy" id="13427"/>
    <lineage>
        <taxon>Eukaryota</taxon>
        <taxon>Viridiplantae</taxon>
        <taxon>Streptophyta</taxon>
        <taxon>Embryophyta</taxon>
        <taxon>Tracheophyta</taxon>
        <taxon>Spermatophyta</taxon>
        <taxon>Magnoliopsida</taxon>
        <taxon>eudicotyledons</taxon>
        <taxon>Gunneridae</taxon>
        <taxon>Pentapetalae</taxon>
        <taxon>asterids</taxon>
        <taxon>campanulids</taxon>
        <taxon>Asterales</taxon>
        <taxon>Asteraceae</taxon>
        <taxon>Cichorioideae</taxon>
        <taxon>Cichorieae</taxon>
        <taxon>Cichoriinae</taxon>
        <taxon>Cichorium</taxon>
    </lineage>
</organism>
<protein>
    <submittedName>
        <fullName evidence="1">Uncharacterized protein</fullName>
    </submittedName>
</protein>
<name>A0ACB9GYD0_CICIN</name>
<evidence type="ECO:0000313" key="1">
    <source>
        <dbReference type="EMBL" id="KAI3788489.1"/>
    </source>
</evidence>
<reference evidence="2" key="1">
    <citation type="journal article" date="2022" name="Mol. Ecol. Resour.">
        <title>The genomes of chicory, endive, great burdock and yacon provide insights into Asteraceae palaeo-polyploidization history and plant inulin production.</title>
        <authorList>
            <person name="Fan W."/>
            <person name="Wang S."/>
            <person name="Wang H."/>
            <person name="Wang A."/>
            <person name="Jiang F."/>
            <person name="Liu H."/>
            <person name="Zhao H."/>
            <person name="Xu D."/>
            <person name="Zhang Y."/>
        </authorList>
    </citation>
    <scope>NUCLEOTIDE SEQUENCE [LARGE SCALE GENOMIC DNA]</scope>
    <source>
        <strain evidence="2">cv. Punajuju</strain>
    </source>
</reference>
<gene>
    <name evidence="1" type="ORF">L2E82_01257</name>
</gene>
<dbReference type="EMBL" id="CM042009">
    <property type="protein sequence ID" value="KAI3788489.1"/>
    <property type="molecule type" value="Genomic_DNA"/>
</dbReference>
<proteinExistence type="predicted"/>
<sequence length="101" mass="11662">MKRAGQIGEEDSEIKKRSRKVKDRRNDDDKCKRRRDRNWSDHSKRDECGSILQDLSPLGHLAVGQELDLVELQDQLIHQVYKIDPAVGPKVESGEALEERL</sequence>
<comment type="caution">
    <text evidence="1">The sequence shown here is derived from an EMBL/GenBank/DDBJ whole genome shotgun (WGS) entry which is preliminary data.</text>
</comment>
<accession>A0ACB9GYD0</accession>